<dbReference type="InterPro" id="IPR009241">
    <property type="entry name" value="HigB-like"/>
</dbReference>
<dbReference type="AlphaFoldDB" id="A0A1X1DDP5"/>
<protein>
    <submittedName>
        <fullName evidence="1">Addiction module toxin RelE</fullName>
    </submittedName>
</protein>
<dbReference type="Proteomes" id="UP000193104">
    <property type="component" value="Unassembled WGS sequence"/>
</dbReference>
<accession>A0A1X1DDP5</accession>
<dbReference type="RefSeq" id="WP_128599625.1">
    <property type="nucleotide sequence ID" value="NZ_MLFS01000004.1"/>
</dbReference>
<organism evidence="1 2">
    <name type="scientific">Pantoea wallisii</name>
    <dbReference type="NCBI Taxonomy" id="1076551"/>
    <lineage>
        <taxon>Bacteria</taxon>
        <taxon>Pseudomonadati</taxon>
        <taxon>Pseudomonadota</taxon>
        <taxon>Gammaproteobacteria</taxon>
        <taxon>Enterobacterales</taxon>
        <taxon>Erwiniaceae</taxon>
        <taxon>Pantoea</taxon>
    </lineage>
</organism>
<dbReference type="Pfam" id="PF05973">
    <property type="entry name" value="Gp49"/>
    <property type="match status" value="1"/>
</dbReference>
<keyword evidence="2" id="KW-1185">Reference proteome</keyword>
<gene>
    <name evidence="1" type="ORF">HA48_02460</name>
</gene>
<dbReference type="EMBL" id="MLFS01000004">
    <property type="protein sequence ID" value="ORM74812.1"/>
    <property type="molecule type" value="Genomic_DNA"/>
</dbReference>
<name>A0A1X1DDP5_9GAMM</name>
<evidence type="ECO:0000313" key="2">
    <source>
        <dbReference type="Proteomes" id="UP000193104"/>
    </source>
</evidence>
<dbReference type="OrthoDB" id="330810at2"/>
<evidence type="ECO:0000313" key="1">
    <source>
        <dbReference type="EMBL" id="ORM74812.1"/>
    </source>
</evidence>
<reference evidence="1 2" key="1">
    <citation type="journal article" date="2017" name="Antonie Van Leeuwenhoek">
        <title>Phylogenomic resolution of the bacterial genus Pantoea and its relationship with Erwinia and Tatumella.</title>
        <authorList>
            <person name="Palmer M."/>
            <person name="Steenkamp E.T."/>
            <person name="Coetzee M.P."/>
            <person name="Chan W.Y."/>
            <person name="van Zyl E."/>
            <person name="De Maayer P."/>
            <person name="Coutinho T.A."/>
            <person name="Blom J."/>
            <person name="Smits T.H."/>
            <person name="Duffy B."/>
            <person name="Venter S.N."/>
        </authorList>
    </citation>
    <scope>NUCLEOTIDE SEQUENCE [LARGE SCALE GENOMIC DNA]</scope>
    <source>
        <strain evidence="1 2">LMG 26277</strain>
    </source>
</reference>
<comment type="caution">
    <text evidence="1">The sequence shown here is derived from an EMBL/GenBank/DDBJ whole genome shotgun (WGS) entry which is preliminary data.</text>
</comment>
<dbReference type="STRING" id="1076551.HA48_02460"/>
<sequence length="117" mass="13826">MWEIMFSSHFKEWLLIQEINLKKRLASALLNLEHYGPLLPRPYADTVHGSRYHNMKELRLQHAGRPIRIFYAFDAARKAIVLCAGDKRGDKQFYQRMIALADQIFTQHLAQTEERNK</sequence>
<proteinExistence type="predicted"/>